<sequence>MIEIFSLKSIKERKDSFLGLKNKSLEVNDRKKKIKIFNGIFSRSKIQDSSNINELFTKEDKDIIYKAAKDYLDANRDIQWKSIKTKIQKDPRKYSLNDLKSVWNSKQRQLEREARQQAREARAEVQDDVYLYDPSTKDDNYNYTTPLTNLIQKFKN</sequence>
<accession>A0A9N9FQB9</accession>
<evidence type="ECO:0000313" key="2">
    <source>
        <dbReference type="Proteomes" id="UP000789570"/>
    </source>
</evidence>
<comment type="caution">
    <text evidence="1">The sequence shown here is derived from an EMBL/GenBank/DDBJ whole genome shotgun (WGS) entry which is preliminary data.</text>
</comment>
<reference evidence="1" key="1">
    <citation type="submission" date="2021-06" db="EMBL/GenBank/DDBJ databases">
        <authorList>
            <person name="Kallberg Y."/>
            <person name="Tangrot J."/>
            <person name="Rosling A."/>
        </authorList>
    </citation>
    <scope>NUCLEOTIDE SEQUENCE</scope>
    <source>
        <strain evidence="1">UK204</strain>
    </source>
</reference>
<gene>
    <name evidence="1" type="ORF">FCALED_LOCUS6020</name>
</gene>
<dbReference type="Proteomes" id="UP000789570">
    <property type="component" value="Unassembled WGS sequence"/>
</dbReference>
<proteinExistence type="predicted"/>
<dbReference type="OrthoDB" id="10535693at2759"/>
<organism evidence="1 2">
    <name type="scientific">Funneliformis caledonium</name>
    <dbReference type="NCBI Taxonomy" id="1117310"/>
    <lineage>
        <taxon>Eukaryota</taxon>
        <taxon>Fungi</taxon>
        <taxon>Fungi incertae sedis</taxon>
        <taxon>Mucoromycota</taxon>
        <taxon>Glomeromycotina</taxon>
        <taxon>Glomeromycetes</taxon>
        <taxon>Glomerales</taxon>
        <taxon>Glomeraceae</taxon>
        <taxon>Funneliformis</taxon>
    </lineage>
</organism>
<dbReference type="AlphaFoldDB" id="A0A9N9FQB9"/>
<protein>
    <submittedName>
        <fullName evidence="1">5242_t:CDS:1</fullName>
    </submittedName>
</protein>
<dbReference type="EMBL" id="CAJVPQ010001377">
    <property type="protein sequence ID" value="CAG8548981.1"/>
    <property type="molecule type" value="Genomic_DNA"/>
</dbReference>
<evidence type="ECO:0000313" key="1">
    <source>
        <dbReference type="EMBL" id="CAG8548981.1"/>
    </source>
</evidence>
<keyword evidence="2" id="KW-1185">Reference proteome</keyword>
<name>A0A9N9FQB9_9GLOM</name>